<evidence type="ECO:0000256" key="1">
    <source>
        <dbReference type="ARBA" id="ARBA00022679"/>
    </source>
</evidence>
<keyword evidence="2" id="KW-0012">Acyltransferase</keyword>
<keyword evidence="5" id="KW-1185">Reference proteome</keyword>
<dbReference type="PROSITE" id="PS51186">
    <property type="entry name" value="GNAT"/>
    <property type="match status" value="1"/>
</dbReference>
<dbReference type="Pfam" id="PF00583">
    <property type="entry name" value="Acetyltransf_1"/>
    <property type="match status" value="1"/>
</dbReference>
<dbReference type="PANTHER" id="PTHR43877">
    <property type="entry name" value="AMINOALKYLPHOSPHONATE N-ACETYLTRANSFERASE-RELATED-RELATED"/>
    <property type="match status" value="1"/>
</dbReference>
<dbReference type="RefSeq" id="WP_113943665.1">
    <property type="nucleotide sequence ID" value="NZ_JBHEEG010000002.1"/>
</dbReference>
<evidence type="ECO:0000259" key="3">
    <source>
        <dbReference type="PROSITE" id="PS51186"/>
    </source>
</evidence>
<evidence type="ECO:0000313" key="4">
    <source>
        <dbReference type="EMBL" id="RBO97694.1"/>
    </source>
</evidence>
<feature type="domain" description="N-acetyltransferase" evidence="3">
    <location>
        <begin position="8"/>
        <end position="163"/>
    </location>
</feature>
<gene>
    <name evidence="4" type="ORF">DFR47_102483</name>
</gene>
<dbReference type="CDD" id="cd04301">
    <property type="entry name" value="NAT_SF"/>
    <property type="match status" value="1"/>
</dbReference>
<dbReference type="GO" id="GO:0016747">
    <property type="term" value="F:acyltransferase activity, transferring groups other than amino-acyl groups"/>
    <property type="evidence" value="ECO:0007669"/>
    <property type="project" value="InterPro"/>
</dbReference>
<dbReference type="OrthoDB" id="9789603at2"/>
<dbReference type="InterPro" id="IPR050832">
    <property type="entry name" value="Bact_Acetyltransf"/>
</dbReference>
<protein>
    <submittedName>
        <fullName evidence="4">Acetyltransferase (GNAT) family protein</fullName>
    </submittedName>
</protein>
<proteinExistence type="predicted"/>
<keyword evidence="1 4" id="KW-0808">Transferase</keyword>
<dbReference type="InterPro" id="IPR000182">
    <property type="entry name" value="GNAT_dom"/>
</dbReference>
<dbReference type="Gene3D" id="3.40.630.30">
    <property type="match status" value="1"/>
</dbReference>
<dbReference type="EMBL" id="QNRH01000002">
    <property type="protein sequence ID" value="RBO97694.1"/>
    <property type="molecule type" value="Genomic_DNA"/>
</dbReference>
<dbReference type="SUPFAM" id="SSF55729">
    <property type="entry name" value="Acyl-CoA N-acyltransferases (Nat)"/>
    <property type="match status" value="1"/>
</dbReference>
<evidence type="ECO:0000256" key="2">
    <source>
        <dbReference type="ARBA" id="ARBA00023315"/>
    </source>
</evidence>
<accession>A0A366E893</accession>
<reference evidence="4 5" key="1">
    <citation type="submission" date="2018-06" db="EMBL/GenBank/DDBJ databases">
        <title>Genomic Encyclopedia of Type Strains, Phase IV (KMG-IV): sequencing the most valuable type-strain genomes for metagenomic binning, comparative biology and taxonomic classification.</title>
        <authorList>
            <person name="Goeker M."/>
        </authorList>
    </citation>
    <scope>NUCLEOTIDE SEQUENCE [LARGE SCALE GENOMIC DNA]</scope>
    <source>
        <strain evidence="4 5">DSM 25619</strain>
    </source>
</reference>
<dbReference type="Proteomes" id="UP000252893">
    <property type="component" value="Unassembled WGS sequence"/>
</dbReference>
<evidence type="ECO:0000313" key="5">
    <source>
        <dbReference type="Proteomes" id="UP000252893"/>
    </source>
</evidence>
<organism evidence="4 5">
    <name type="scientific">Pseudochrobactrum asaccharolyticum</name>
    <dbReference type="NCBI Taxonomy" id="354351"/>
    <lineage>
        <taxon>Bacteria</taxon>
        <taxon>Pseudomonadati</taxon>
        <taxon>Pseudomonadota</taxon>
        <taxon>Alphaproteobacteria</taxon>
        <taxon>Hyphomicrobiales</taxon>
        <taxon>Brucellaceae</taxon>
        <taxon>Pseudochrobactrum</taxon>
    </lineage>
</organism>
<comment type="caution">
    <text evidence="4">The sequence shown here is derived from an EMBL/GenBank/DDBJ whole genome shotgun (WGS) entry which is preliminary data.</text>
</comment>
<dbReference type="InterPro" id="IPR016181">
    <property type="entry name" value="Acyl_CoA_acyltransferase"/>
</dbReference>
<name>A0A366E893_9HYPH</name>
<sequence length="163" mass="18303">MSEQNRSFQVFTITPDYDGFDTLLLLIQDAFATLDRVIDPPSSAGRLTTEILHYKAFKETAYGVLCDGELAGCVFLADKGDHLYLGKLAVGKKFRGLGLAHLLVEQAEKLARQRAMSHIDLQVRIELKDNQRLFTRLGFEVVGETMHPGFDRVTSLTMRKTLV</sequence>
<dbReference type="AlphaFoldDB" id="A0A366E893"/>